<dbReference type="KEGG" id="tps:THAPSDRAFT_1931"/>
<dbReference type="PANTHER" id="PTHR24153:SF8">
    <property type="entry name" value="FORKED, ISOFORM F"/>
    <property type="match status" value="1"/>
</dbReference>
<dbReference type="EMBL" id="CM000638">
    <property type="protein sequence ID" value="EED96102.1"/>
    <property type="molecule type" value="Genomic_DNA"/>
</dbReference>
<keyword evidence="1" id="KW-0677">Repeat</keyword>
<accession>B8BSC0</accession>
<feature type="region of interest" description="Disordered" evidence="3">
    <location>
        <begin position="480"/>
        <end position="556"/>
    </location>
</feature>
<dbReference type="GO" id="GO:0051017">
    <property type="term" value="P:actin filament bundle assembly"/>
    <property type="evidence" value="ECO:0000318"/>
    <property type="project" value="GO_Central"/>
</dbReference>
<dbReference type="AlphaFoldDB" id="B8BSC0"/>
<feature type="compositionally biased region" description="Polar residues" evidence="3">
    <location>
        <begin position="482"/>
        <end position="493"/>
    </location>
</feature>
<evidence type="ECO:0000256" key="3">
    <source>
        <dbReference type="SAM" id="MobiDB-lite"/>
    </source>
</evidence>
<dbReference type="GO" id="GO:0051015">
    <property type="term" value="F:actin filament binding"/>
    <property type="evidence" value="ECO:0000318"/>
    <property type="project" value="GO_Central"/>
</dbReference>
<feature type="compositionally biased region" description="Pro residues" evidence="3">
    <location>
        <begin position="440"/>
        <end position="452"/>
    </location>
</feature>
<dbReference type="PaxDb" id="35128-Thaps1931"/>
<evidence type="ECO:0000256" key="2">
    <source>
        <dbReference type="ARBA" id="ARBA00023043"/>
    </source>
</evidence>
<dbReference type="InterPro" id="IPR052420">
    <property type="entry name" value="Espin/Espin-like"/>
</dbReference>
<feature type="compositionally biased region" description="Polar residues" evidence="3">
    <location>
        <begin position="522"/>
        <end position="531"/>
    </location>
</feature>
<dbReference type="PANTHER" id="PTHR24153">
    <property type="entry name" value="ESPIN"/>
    <property type="match status" value="1"/>
</dbReference>
<protein>
    <submittedName>
        <fullName evidence="4">Uncharacterized protein</fullName>
    </submittedName>
</protein>
<evidence type="ECO:0000313" key="4">
    <source>
        <dbReference type="EMBL" id="EED96102.1"/>
    </source>
</evidence>
<organism evidence="4 5">
    <name type="scientific">Thalassiosira pseudonana</name>
    <name type="common">Marine diatom</name>
    <name type="synonym">Cyclotella nana</name>
    <dbReference type="NCBI Taxonomy" id="35128"/>
    <lineage>
        <taxon>Eukaryota</taxon>
        <taxon>Sar</taxon>
        <taxon>Stramenopiles</taxon>
        <taxon>Ochrophyta</taxon>
        <taxon>Bacillariophyta</taxon>
        <taxon>Coscinodiscophyceae</taxon>
        <taxon>Thalassiosirophycidae</taxon>
        <taxon>Thalassiosirales</taxon>
        <taxon>Thalassiosiraceae</taxon>
        <taxon>Thalassiosira</taxon>
    </lineage>
</organism>
<feature type="region of interest" description="Disordered" evidence="3">
    <location>
        <begin position="436"/>
        <end position="457"/>
    </location>
</feature>
<evidence type="ECO:0000313" key="5">
    <source>
        <dbReference type="Proteomes" id="UP000001449"/>
    </source>
</evidence>
<reference evidence="4 5" key="2">
    <citation type="journal article" date="2008" name="Nature">
        <title>The Phaeodactylum genome reveals the evolutionary history of diatom genomes.</title>
        <authorList>
            <person name="Bowler C."/>
            <person name="Allen A.E."/>
            <person name="Badger J.H."/>
            <person name="Grimwood J."/>
            <person name="Jabbari K."/>
            <person name="Kuo A."/>
            <person name="Maheswari U."/>
            <person name="Martens C."/>
            <person name="Maumus F."/>
            <person name="Otillar R.P."/>
            <person name="Rayko E."/>
            <person name="Salamov A."/>
            <person name="Vandepoele K."/>
            <person name="Beszteri B."/>
            <person name="Gruber A."/>
            <person name="Heijde M."/>
            <person name="Katinka M."/>
            <person name="Mock T."/>
            <person name="Valentin K."/>
            <person name="Verret F."/>
            <person name="Berges J.A."/>
            <person name="Brownlee C."/>
            <person name="Cadoret J.P."/>
            <person name="Chiovitti A."/>
            <person name="Choi C.J."/>
            <person name="Coesel S."/>
            <person name="De Martino A."/>
            <person name="Detter J.C."/>
            <person name="Durkin C."/>
            <person name="Falciatore A."/>
            <person name="Fournet J."/>
            <person name="Haruta M."/>
            <person name="Huysman M.J."/>
            <person name="Jenkins B.D."/>
            <person name="Jiroutova K."/>
            <person name="Jorgensen R.E."/>
            <person name="Joubert Y."/>
            <person name="Kaplan A."/>
            <person name="Kroger N."/>
            <person name="Kroth P.G."/>
            <person name="La Roche J."/>
            <person name="Lindquist E."/>
            <person name="Lommer M."/>
            <person name="Martin-Jezequel V."/>
            <person name="Lopez P.J."/>
            <person name="Lucas S."/>
            <person name="Mangogna M."/>
            <person name="McGinnis K."/>
            <person name="Medlin L.K."/>
            <person name="Montsant A."/>
            <person name="Oudot-Le Secq M.P."/>
            <person name="Napoli C."/>
            <person name="Obornik M."/>
            <person name="Parker M.S."/>
            <person name="Petit J.L."/>
            <person name="Porcel B.M."/>
            <person name="Poulsen N."/>
            <person name="Robison M."/>
            <person name="Rychlewski L."/>
            <person name="Rynearson T.A."/>
            <person name="Schmutz J."/>
            <person name="Shapiro H."/>
            <person name="Siaut M."/>
            <person name="Stanley M."/>
            <person name="Sussman M.R."/>
            <person name="Taylor A.R."/>
            <person name="Vardi A."/>
            <person name="von Dassow P."/>
            <person name="Vyverman W."/>
            <person name="Willis A."/>
            <person name="Wyrwicz L.S."/>
            <person name="Rokhsar D.S."/>
            <person name="Weissenbach J."/>
            <person name="Armbrust E.V."/>
            <person name="Green B.R."/>
            <person name="Van de Peer Y."/>
            <person name="Grigoriev I.V."/>
        </authorList>
    </citation>
    <scope>NUCLEOTIDE SEQUENCE [LARGE SCALE GENOMIC DNA]</scope>
    <source>
        <strain evidence="4 5">CCMP1335</strain>
    </source>
</reference>
<dbReference type="HOGENOM" id="CLU_481059_0_0_1"/>
<sequence>MVRLGLRSKNDGHRHSSNMSYITDASSITNPVELGFSFSNESDGDEDISYFTETECMSALTGFTSMPEMRDDADCISAITGFTSIPEMHDEEEDGDGGFPRVKNRKKKSYHRPATTDASMMEVSAISFESNGSVEASLMDGMPGKKNMSTIPMKQQQRAPLGQLPAKAVQFSSPGNSFDGPASPRSALKSKTPGRSSPSNASLTSVQKKRAPVPPLSDPGMEDKDEDITWEEDCNYDINPTLLYILLQRGDWKDCTDYLDGKEVDLEKPEKDPLDVELGDVLGFDKLKRFLGEVTEAARGQYGCGILKSKPDLAIMKTRQKDLRTQAPLVFSAPFDIVLRLYHLYPGAVRCRNDMGMLPLHHVFHYGSEDRVLELFLSVFPEALTVLDDKGRLPLGCTPEDGSDNERRSNILDLYCKFQVTLVKNGGVLGILRKPQHQQAPPPVNTPAPPSAPESALGIAPRYKTSTSEYSPVTYDALARPQHSQQKTLQQPGNAAAPTKAATPQVNDDDNSPIAADKYASMNDSENNPMNGNKLLGGLDAIPEEGDESGKKSRKVLRRLFKKKAVI</sequence>
<dbReference type="OMA" id="CNYDINP"/>
<evidence type="ECO:0000256" key="1">
    <source>
        <dbReference type="ARBA" id="ARBA00022737"/>
    </source>
</evidence>
<keyword evidence="2" id="KW-0040">ANK repeat</keyword>
<dbReference type="RefSeq" id="XP_002286461.1">
    <property type="nucleotide sequence ID" value="XM_002286425.1"/>
</dbReference>
<dbReference type="Proteomes" id="UP000001449">
    <property type="component" value="Chromosome 1"/>
</dbReference>
<gene>
    <name evidence="4" type="ORF">THAPSDRAFT_1931</name>
</gene>
<keyword evidence="5" id="KW-1185">Reference proteome</keyword>
<feature type="compositionally biased region" description="Polar residues" evidence="3">
    <location>
        <begin position="193"/>
        <end position="206"/>
    </location>
</feature>
<feature type="region of interest" description="Disordered" evidence="3">
    <location>
        <begin position="88"/>
        <end position="113"/>
    </location>
</feature>
<dbReference type="eggNOG" id="ENOG502RR8P">
    <property type="taxonomic scope" value="Eukaryota"/>
</dbReference>
<feature type="region of interest" description="Disordered" evidence="3">
    <location>
        <begin position="169"/>
        <end position="224"/>
    </location>
</feature>
<proteinExistence type="predicted"/>
<feature type="compositionally biased region" description="Basic residues" evidence="3">
    <location>
        <begin position="102"/>
        <end position="111"/>
    </location>
</feature>
<reference evidence="4 5" key="1">
    <citation type="journal article" date="2004" name="Science">
        <title>The genome of the diatom Thalassiosira pseudonana: ecology, evolution, and metabolism.</title>
        <authorList>
            <person name="Armbrust E.V."/>
            <person name="Berges J.A."/>
            <person name="Bowler C."/>
            <person name="Green B.R."/>
            <person name="Martinez D."/>
            <person name="Putnam N.H."/>
            <person name="Zhou S."/>
            <person name="Allen A.E."/>
            <person name="Apt K.E."/>
            <person name="Bechner M."/>
            <person name="Brzezinski M.A."/>
            <person name="Chaal B.K."/>
            <person name="Chiovitti A."/>
            <person name="Davis A.K."/>
            <person name="Demarest M.S."/>
            <person name="Detter J.C."/>
            <person name="Glavina T."/>
            <person name="Goodstein D."/>
            <person name="Hadi M.Z."/>
            <person name="Hellsten U."/>
            <person name="Hildebrand M."/>
            <person name="Jenkins B.D."/>
            <person name="Jurka J."/>
            <person name="Kapitonov V.V."/>
            <person name="Kroger N."/>
            <person name="Lau W.W."/>
            <person name="Lane T.W."/>
            <person name="Larimer F.W."/>
            <person name="Lippmeier J.C."/>
            <person name="Lucas S."/>
            <person name="Medina M."/>
            <person name="Montsant A."/>
            <person name="Obornik M."/>
            <person name="Parker M.S."/>
            <person name="Palenik B."/>
            <person name="Pazour G.J."/>
            <person name="Richardson P.M."/>
            <person name="Rynearson T.A."/>
            <person name="Saito M.A."/>
            <person name="Schwartz D.C."/>
            <person name="Thamatrakoln K."/>
            <person name="Valentin K."/>
            <person name="Vardi A."/>
            <person name="Wilkerson F.P."/>
            <person name="Rokhsar D.S."/>
        </authorList>
    </citation>
    <scope>NUCLEOTIDE SEQUENCE [LARGE SCALE GENOMIC DNA]</scope>
    <source>
        <strain evidence="4 5">CCMP1335</strain>
    </source>
</reference>
<dbReference type="GeneID" id="7453396"/>
<dbReference type="InParanoid" id="B8BSC0"/>
<name>B8BSC0_THAPS</name>
<dbReference type="GO" id="GO:0005737">
    <property type="term" value="C:cytoplasm"/>
    <property type="evidence" value="ECO:0000318"/>
    <property type="project" value="GO_Central"/>
</dbReference>